<evidence type="ECO:0000313" key="4">
    <source>
        <dbReference type="Proteomes" id="UP001075354"/>
    </source>
</evidence>
<dbReference type="PROSITE" id="PS50802">
    <property type="entry name" value="OTU"/>
    <property type="match status" value="1"/>
</dbReference>
<dbReference type="PANTHER" id="PTHR46609:SF8">
    <property type="entry name" value="YQAJ VIRAL RECOMBINASE DOMAIN-CONTAINING PROTEIN"/>
    <property type="match status" value="1"/>
</dbReference>
<dbReference type="EMBL" id="JAPTSV010000012">
    <property type="protein sequence ID" value="KAJ1522321.1"/>
    <property type="molecule type" value="Genomic_DNA"/>
</dbReference>
<name>A0AAV7XFF9_9NEOP</name>
<dbReference type="InterPro" id="IPR011335">
    <property type="entry name" value="Restrct_endonuc-II-like"/>
</dbReference>
<feature type="compositionally biased region" description="Pro residues" evidence="1">
    <location>
        <begin position="562"/>
        <end position="593"/>
    </location>
</feature>
<feature type="compositionally biased region" description="Low complexity" evidence="1">
    <location>
        <begin position="528"/>
        <end position="538"/>
    </location>
</feature>
<dbReference type="Proteomes" id="UP001075354">
    <property type="component" value="Chromosome 12"/>
</dbReference>
<sequence>MTSRFSGHLYTAQDNTAYPLRHRKLLKDAEGAGLPRRERLVKGVRAAINTAAKTGDYDKLAIELLNAPYHVFGRHTICGNFCSRKSIGETDHVTEIESGRLFQLILAKVAVLAQNSKSLVQNETTNVAESFMAIVAKFTGGKRVNLTKGGLYQHRVAGAVIAKTKGAGWHTSPVKLLSNRTPGPVLSRLCERRNRVQSAQRKRLALLAQDEEDDGGGAERRPRKRQRRRRPGGQNDSHYWGQAGAPEDRLSVPDMSPEEYAEKSASFLARLEADVDTPEKARALEVATRGQHENPLWKEAKKFRLGTAMFGKIMTMRETTSVRQTVHDIIYGKEEKQAMLDRNPHVQYGIRNESTAVQMYAERHNATDIEENGSYVVANMAFLLSTPDRRRGLDGLLEVKTKPSIGDRKFLDCALAKGRQKPSKFPLEFREGALHLKKNHEFYFQIQGQLAISDREWCDLVVFSDNDFFVERIERDRAKWEEMFPKLKRFYMEALLPEFVDPRLPRDGQIREAPYVLEALAAQAQRKASAGKAAHAGEQSSERNPQAAAACASEGEDDPHPDPCLLPPSPLPTSPPPPPAVSPPRHTPPPPSPSQARPDRWQVRGLRTRSYASGADDRVTVAIIAGDGACLFASLAHQLRGFTPGSGDHVESTKIIRGEIANYISSNFDYFEVFLLAMLQERSPQFDHLLYYDGYGRNCGMRVINPRNAFNQFIDQLRTDTFFGSDECLAAAADLYGVDIFVHQDRAQCIPVISRFPADSASEVHVAFHAAEKHYDSVIECNGQKVGRFV</sequence>
<dbReference type="Pfam" id="PF02338">
    <property type="entry name" value="OTU"/>
    <property type="match status" value="1"/>
</dbReference>
<reference evidence="3" key="1">
    <citation type="submission" date="2022-12" db="EMBL/GenBank/DDBJ databases">
        <title>Chromosome-level genome assembly of the bean flower thrips Megalurothrips usitatus.</title>
        <authorList>
            <person name="Ma L."/>
            <person name="Liu Q."/>
            <person name="Li H."/>
            <person name="Cai W."/>
        </authorList>
    </citation>
    <scope>NUCLEOTIDE SEQUENCE</scope>
    <source>
        <strain evidence="3">Cailab_2022a</strain>
    </source>
</reference>
<dbReference type="InterPro" id="IPR051703">
    <property type="entry name" value="NF-kappa-B_Signaling_Reg"/>
</dbReference>
<dbReference type="InterPro" id="IPR003323">
    <property type="entry name" value="OTU_dom"/>
</dbReference>
<evidence type="ECO:0000256" key="1">
    <source>
        <dbReference type="SAM" id="MobiDB-lite"/>
    </source>
</evidence>
<dbReference type="Pfam" id="PF09588">
    <property type="entry name" value="YqaJ"/>
    <property type="match status" value="1"/>
</dbReference>
<keyword evidence="4" id="KW-1185">Reference proteome</keyword>
<feature type="compositionally biased region" description="Basic residues" evidence="1">
    <location>
        <begin position="221"/>
        <end position="231"/>
    </location>
</feature>
<dbReference type="InterPro" id="IPR019080">
    <property type="entry name" value="YqaJ_viral_recombinase"/>
</dbReference>
<dbReference type="InterPro" id="IPR038765">
    <property type="entry name" value="Papain-like_cys_pep_sf"/>
</dbReference>
<dbReference type="InterPro" id="IPR011604">
    <property type="entry name" value="PDDEXK-like_dom_sf"/>
</dbReference>
<proteinExistence type="predicted"/>
<evidence type="ECO:0000313" key="3">
    <source>
        <dbReference type="EMBL" id="KAJ1522321.1"/>
    </source>
</evidence>
<feature type="region of interest" description="Disordered" evidence="1">
    <location>
        <begin position="528"/>
        <end position="603"/>
    </location>
</feature>
<dbReference type="SUPFAM" id="SSF52980">
    <property type="entry name" value="Restriction endonuclease-like"/>
    <property type="match status" value="1"/>
</dbReference>
<dbReference type="AlphaFoldDB" id="A0AAV7XFF9"/>
<comment type="caution">
    <text evidence="3">The sequence shown here is derived from an EMBL/GenBank/DDBJ whole genome shotgun (WGS) entry which is preliminary data.</text>
</comment>
<feature type="region of interest" description="Disordered" evidence="1">
    <location>
        <begin position="205"/>
        <end position="263"/>
    </location>
</feature>
<accession>A0AAV7XFF9</accession>
<dbReference type="Gene3D" id="3.90.320.10">
    <property type="match status" value="1"/>
</dbReference>
<evidence type="ECO:0000259" key="2">
    <source>
        <dbReference type="PROSITE" id="PS50802"/>
    </source>
</evidence>
<feature type="domain" description="OTU" evidence="2">
    <location>
        <begin position="619"/>
        <end position="781"/>
    </location>
</feature>
<dbReference type="GO" id="GO:0006281">
    <property type="term" value="P:DNA repair"/>
    <property type="evidence" value="ECO:0007669"/>
    <property type="project" value="UniProtKB-ARBA"/>
</dbReference>
<gene>
    <name evidence="3" type="ORF">ONE63_002617</name>
</gene>
<dbReference type="Gene3D" id="3.90.70.80">
    <property type="match status" value="1"/>
</dbReference>
<dbReference type="CDD" id="cd22343">
    <property type="entry name" value="PDDEXK_lambda_exonuclease-like"/>
    <property type="match status" value="1"/>
</dbReference>
<protein>
    <recommendedName>
        <fullName evidence="2">OTU domain-containing protein</fullName>
    </recommendedName>
</protein>
<dbReference type="PANTHER" id="PTHR46609">
    <property type="entry name" value="EXONUCLEASE, PHAGE-TYPE/RECB, C-TERMINAL DOMAIN-CONTAINING PROTEIN"/>
    <property type="match status" value="1"/>
</dbReference>
<dbReference type="SUPFAM" id="SSF54001">
    <property type="entry name" value="Cysteine proteinases"/>
    <property type="match status" value="1"/>
</dbReference>
<organism evidence="3 4">
    <name type="scientific">Megalurothrips usitatus</name>
    <name type="common">bean blossom thrips</name>
    <dbReference type="NCBI Taxonomy" id="439358"/>
    <lineage>
        <taxon>Eukaryota</taxon>
        <taxon>Metazoa</taxon>
        <taxon>Ecdysozoa</taxon>
        <taxon>Arthropoda</taxon>
        <taxon>Hexapoda</taxon>
        <taxon>Insecta</taxon>
        <taxon>Pterygota</taxon>
        <taxon>Neoptera</taxon>
        <taxon>Paraneoptera</taxon>
        <taxon>Thysanoptera</taxon>
        <taxon>Terebrantia</taxon>
        <taxon>Thripoidea</taxon>
        <taxon>Thripidae</taxon>
        <taxon>Megalurothrips</taxon>
    </lineage>
</organism>